<feature type="compositionally biased region" description="Low complexity" evidence="2">
    <location>
        <begin position="183"/>
        <end position="217"/>
    </location>
</feature>
<keyword evidence="4" id="KW-1185">Reference proteome</keyword>
<evidence type="ECO:0000256" key="2">
    <source>
        <dbReference type="SAM" id="MobiDB-lite"/>
    </source>
</evidence>
<feature type="region of interest" description="Disordered" evidence="2">
    <location>
        <begin position="671"/>
        <end position="701"/>
    </location>
</feature>
<evidence type="ECO:0000313" key="3">
    <source>
        <dbReference type="EMBL" id="KAK3266184.1"/>
    </source>
</evidence>
<keyword evidence="1" id="KW-0175">Coiled coil</keyword>
<comment type="caution">
    <text evidence="3">The sequence shown here is derived from an EMBL/GenBank/DDBJ whole genome shotgun (WGS) entry which is preliminary data.</text>
</comment>
<gene>
    <name evidence="3" type="ORF">CYMTET_25174</name>
</gene>
<evidence type="ECO:0000313" key="4">
    <source>
        <dbReference type="Proteomes" id="UP001190700"/>
    </source>
</evidence>
<accession>A0AAE0FUK9</accession>
<feature type="coiled-coil region" evidence="1">
    <location>
        <begin position="524"/>
        <end position="656"/>
    </location>
</feature>
<proteinExistence type="predicted"/>
<name>A0AAE0FUK9_9CHLO</name>
<dbReference type="InterPro" id="IPR011992">
    <property type="entry name" value="EF-hand-dom_pair"/>
</dbReference>
<feature type="coiled-coil region" evidence="1">
    <location>
        <begin position="318"/>
        <end position="467"/>
    </location>
</feature>
<dbReference type="AlphaFoldDB" id="A0AAE0FUK9"/>
<feature type="region of interest" description="Disordered" evidence="2">
    <location>
        <begin position="169"/>
        <end position="308"/>
    </location>
</feature>
<feature type="region of interest" description="Disordered" evidence="2">
    <location>
        <begin position="127"/>
        <end position="147"/>
    </location>
</feature>
<dbReference type="EMBL" id="LGRX02013378">
    <property type="protein sequence ID" value="KAK3266184.1"/>
    <property type="molecule type" value="Genomic_DNA"/>
</dbReference>
<reference evidence="3 4" key="1">
    <citation type="journal article" date="2015" name="Genome Biol. Evol.">
        <title>Comparative Genomics of a Bacterivorous Green Alga Reveals Evolutionary Causalities and Consequences of Phago-Mixotrophic Mode of Nutrition.</title>
        <authorList>
            <person name="Burns J.A."/>
            <person name="Paasch A."/>
            <person name="Narechania A."/>
            <person name="Kim E."/>
        </authorList>
    </citation>
    <scope>NUCLEOTIDE SEQUENCE [LARGE SCALE GENOMIC DNA]</scope>
    <source>
        <strain evidence="3 4">PLY_AMNH</strain>
    </source>
</reference>
<dbReference type="Proteomes" id="UP001190700">
    <property type="component" value="Unassembled WGS sequence"/>
</dbReference>
<evidence type="ECO:0008006" key="5">
    <source>
        <dbReference type="Google" id="ProtNLM"/>
    </source>
</evidence>
<evidence type="ECO:0000256" key="1">
    <source>
        <dbReference type="SAM" id="Coils"/>
    </source>
</evidence>
<feature type="compositionally biased region" description="Low complexity" evidence="2">
    <location>
        <begin position="242"/>
        <end position="253"/>
    </location>
</feature>
<organism evidence="3 4">
    <name type="scientific">Cymbomonas tetramitiformis</name>
    <dbReference type="NCBI Taxonomy" id="36881"/>
    <lineage>
        <taxon>Eukaryota</taxon>
        <taxon>Viridiplantae</taxon>
        <taxon>Chlorophyta</taxon>
        <taxon>Pyramimonadophyceae</taxon>
        <taxon>Pyramimonadales</taxon>
        <taxon>Pyramimonadaceae</taxon>
        <taxon>Cymbomonas</taxon>
    </lineage>
</organism>
<protein>
    <recommendedName>
        <fullName evidence="5">EF-hand domain-containing protein</fullName>
    </recommendedName>
</protein>
<sequence>MTQDEVSKRLSKSVAGSRTALERMLLSKSGKGTRDTISRYEFRSAVQSCSTGLSFSDIGALMTLLDPDNSGEVSISKFWQKAGEDFPITKKAGEVLGNSTLLTTEGTPRPRAATTLSASNILLGKQGTKTASATERTRYSVATPSDATSPVSRFFAVAGTKLPDYGKEAASAASGETPKAIVSPTLSTESSSSTSKANNLPTSSSRSSTLRQPSRTSFADAPGGPVPAATEFPMPTVTQARASMSSSSAPPVSIIEPGPTLSSLTDQRRASSVLNPPAGTPYFTPVSQKSGSGSDTSIPVSNTSAAERTRVAHEKIALDEKEGQLTQLRLQNEQLNTELQSLREIKADFESKVGPLLEELNEKKRQVEANEKNLGLQEEQMRQTAYEKEKLLRGQVEQLQRSLDEAKTLERLAPDKGPVAELEANLKAEHTKTVSLENRVREMEHLLRNEESRREAAEKTMMDTINKSAAASKKAAGDGGEQLALKEELHVLRAALGAEKEGRAALENGFSQARESLWAEREAKEVLEAELVVLRSEVSAARSAVSGAVEATQLRETAQELQAQLHEASQGRAHAEAECDRLRAALVESKEEVITLQDDERARTEELMERERRLLLTLMKQLQSSQQEQLRLDDYCEEMDKVYVSLEKLYSSLKNEDGPSLTQIVEETKPGQANQDYSPTNEVHIQQPPPQQSDSEEKGAGNVKLMDDLNSLRSEMQMLLNG</sequence>
<feature type="compositionally biased region" description="Polar residues" evidence="2">
    <location>
        <begin position="260"/>
        <end position="274"/>
    </location>
</feature>
<feature type="compositionally biased region" description="Polar residues" evidence="2">
    <location>
        <begin position="671"/>
        <end position="684"/>
    </location>
</feature>
<feature type="compositionally biased region" description="Polar residues" evidence="2">
    <location>
        <begin position="285"/>
        <end position="306"/>
    </location>
</feature>
<dbReference type="SUPFAM" id="SSF47473">
    <property type="entry name" value="EF-hand"/>
    <property type="match status" value="1"/>
</dbReference>